<gene>
    <name evidence="1" type="ORF">CNX65_32210</name>
</gene>
<protein>
    <recommendedName>
        <fullName evidence="3">WXG100 family type VII secretion target</fullName>
    </recommendedName>
</protein>
<dbReference type="KEGG" id="apre:CNX65_32210"/>
<keyword evidence="2" id="KW-1185">Reference proteome</keyword>
<name>A0A290ZEH7_9PSEU</name>
<reference evidence="1" key="1">
    <citation type="submission" date="2017-09" db="EMBL/GenBank/DDBJ databases">
        <title>Complete Genome Sequence of ansamitocin-producing Bacterium Actinosynnema pretiosum X47.</title>
        <authorList>
            <person name="Cao G."/>
            <person name="Zong G."/>
            <person name="Zhong C."/>
            <person name="Fu J."/>
        </authorList>
    </citation>
    <scope>NUCLEOTIDE SEQUENCE [LARGE SCALE GENOMIC DNA]</scope>
    <source>
        <strain evidence="1">X47</strain>
    </source>
</reference>
<organism evidence="1 2">
    <name type="scientific">Actinosynnema pretiosum</name>
    <dbReference type="NCBI Taxonomy" id="42197"/>
    <lineage>
        <taxon>Bacteria</taxon>
        <taxon>Bacillati</taxon>
        <taxon>Actinomycetota</taxon>
        <taxon>Actinomycetes</taxon>
        <taxon>Pseudonocardiales</taxon>
        <taxon>Pseudonocardiaceae</taxon>
        <taxon>Actinosynnema</taxon>
    </lineage>
</organism>
<dbReference type="EMBL" id="CP023445">
    <property type="protein sequence ID" value="ATE57395.1"/>
    <property type="molecule type" value="Genomic_DNA"/>
</dbReference>
<dbReference type="Proteomes" id="UP000218505">
    <property type="component" value="Chromosome"/>
</dbReference>
<accession>A0A290ZEH7</accession>
<proteinExistence type="predicted"/>
<evidence type="ECO:0008006" key="3">
    <source>
        <dbReference type="Google" id="ProtNLM"/>
    </source>
</evidence>
<evidence type="ECO:0000313" key="2">
    <source>
        <dbReference type="Proteomes" id="UP000218505"/>
    </source>
</evidence>
<sequence>MKDLGKTKLDGKHFGEAHQQHLQGYQAGITNLAQMITGLEGALTGFASQLDAGASTYGNVESNNATNLERQY</sequence>
<evidence type="ECO:0000313" key="1">
    <source>
        <dbReference type="EMBL" id="ATE57395.1"/>
    </source>
</evidence>
<dbReference type="AlphaFoldDB" id="A0A290ZEH7"/>